<dbReference type="CDD" id="cd07185">
    <property type="entry name" value="OmpA_C-like"/>
    <property type="match status" value="1"/>
</dbReference>
<keyword evidence="2 4" id="KW-0472">Membrane</keyword>
<feature type="signal peptide" evidence="5">
    <location>
        <begin position="1"/>
        <end position="30"/>
    </location>
</feature>
<reference evidence="7" key="1">
    <citation type="submission" date="2023-09" db="EMBL/GenBank/DDBJ databases">
        <title>Paucibacter sp. APW11 Genome sequencing and assembly.</title>
        <authorList>
            <person name="Kim I."/>
        </authorList>
    </citation>
    <scope>NUCLEOTIDE SEQUENCE</scope>
    <source>
        <strain evidence="7">APW11</strain>
    </source>
</reference>
<dbReference type="PROSITE" id="PS51123">
    <property type="entry name" value="OMPA_2"/>
    <property type="match status" value="1"/>
</dbReference>
<gene>
    <name evidence="7" type="ORF">RQP53_20420</name>
</gene>
<dbReference type="Pfam" id="PF00691">
    <property type="entry name" value="OmpA"/>
    <property type="match status" value="1"/>
</dbReference>
<proteinExistence type="predicted"/>
<evidence type="ECO:0000313" key="8">
    <source>
        <dbReference type="Proteomes" id="UP001246372"/>
    </source>
</evidence>
<dbReference type="InterPro" id="IPR050330">
    <property type="entry name" value="Bact_OuterMem_StrucFunc"/>
</dbReference>
<evidence type="ECO:0000256" key="1">
    <source>
        <dbReference type="ARBA" id="ARBA00004442"/>
    </source>
</evidence>
<evidence type="ECO:0000256" key="2">
    <source>
        <dbReference type="ARBA" id="ARBA00023136"/>
    </source>
</evidence>
<sequence>MKVWRAMVDVKRWVAVAAMMMLGATLPAQAAEPLADKAGGSDHPLISRYQGSILFNYGSNHFEQVRVPLGPKQSETVEGRTFNYFYLAPKDSSPLEVLRNYKQALEQSRFKILLACEDAPQCRKANYHEHARFWTDKTSTFVGGYSPSSRIDDNGNYPPRVLVARLARPEGDVTVVLTVIAPSSSEERRGTGGPYFLQVIESQAMAGGQVQVKADALAKGLAAEGRIALYGILFDSARAELKEGSKPQLDEMAALLAKQPALKVFIVGHTDNQGGLEGNLALSQRRAEAVTAALVKDYKIDAKRLSARGLANLAPVASNAAEAGRALNRRVELVEQ</sequence>
<keyword evidence="5" id="KW-0732">Signal</keyword>
<evidence type="ECO:0000259" key="6">
    <source>
        <dbReference type="PROSITE" id="PS51123"/>
    </source>
</evidence>
<comment type="caution">
    <text evidence="7">The sequence shown here is derived from an EMBL/GenBank/DDBJ whole genome shotgun (WGS) entry which is preliminary data.</text>
</comment>
<dbReference type="PANTHER" id="PTHR30329:SF21">
    <property type="entry name" value="LIPOPROTEIN YIAD-RELATED"/>
    <property type="match status" value="1"/>
</dbReference>
<organism evidence="7 8">
    <name type="scientific">Roseateles aquae</name>
    <dbReference type="NCBI Taxonomy" id="3077235"/>
    <lineage>
        <taxon>Bacteria</taxon>
        <taxon>Pseudomonadati</taxon>
        <taxon>Pseudomonadota</taxon>
        <taxon>Betaproteobacteria</taxon>
        <taxon>Burkholderiales</taxon>
        <taxon>Sphaerotilaceae</taxon>
        <taxon>Roseateles</taxon>
    </lineage>
</organism>
<dbReference type="Gene3D" id="3.30.1330.60">
    <property type="entry name" value="OmpA-like domain"/>
    <property type="match status" value="1"/>
</dbReference>
<evidence type="ECO:0000256" key="3">
    <source>
        <dbReference type="ARBA" id="ARBA00023237"/>
    </source>
</evidence>
<dbReference type="InterPro" id="IPR006664">
    <property type="entry name" value="OMP_bac"/>
</dbReference>
<dbReference type="RefSeq" id="WP_315652535.1">
    <property type="nucleotide sequence ID" value="NZ_JAVXZY010000010.1"/>
</dbReference>
<keyword evidence="3" id="KW-0998">Cell outer membrane</keyword>
<evidence type="ECO:0000256" key="5">
    <source>
        <dbReference type="SAM" id="SignalP"/>
    </source>
</evidence>
<dbReference type="InterPro" id="IPR036737">
    <property type="entry name" value="OmpA-like_sf"/>
</dbReference>
<dbReference type="SUPFAM" id="SSF103088">
    <property type="entry name" value="OmpA-like"/>
    <property type="match status" value="1"/>
</dbReference>
<dbReference type="InterPro" id="IPR006665">
    <property type="entry name" value="OmpA-like"/>
</dbReference>
<dbReference type="Proteomes" id="UP001246372">
    <property type="component" value="Unassembled WGS sequence"/>
</dbReference>
<accession>A0ABU3PGM2</accession>
<comment type="subcellular location">
    <subcellularLocation>
        <location evidence="1">Cell outer membrane</location>
    </subcellularLocation>
</comment>
<keyword evidence="8" id="KW-1185">Reference proteome</keyword>
<dbReference type="PRINTS" id="PR01021">
    <property type="entry name" value="OMPADOMAIN"/>
</dbReference>
<feature type="domain" description="OmpA-like" evidence="6">
    <location>
        <begin position="221"/>
        <end position="336"/>
    </location>
</feature>
<protein>
    <submittedName>
        <fullName evidence="7">OmpA family protein</fullName>
    </submittedName>
</protein>
<evidence type="ECO:0000256" key="4">
    <source>
        <dbReference type="PROSITE-ProRule" id="PRU00473"/>
    </source>
</evidence>
<feature type="chain" id="PRO_5045489586" evidence="5">
    <location>
        <begin position="31"/>
        <end position="336"/>
    </location>
</feature>
<dbReference type="EMBL" id="JAVXZY010000010">
    <property type="protein sequence ID" value="MDT9001653.1"/>
    <property type="molecule type" value="Genomic_DNA"/>
</dbReference>
<dbReference type="PANTHER" id="PTHR30329">
    <property type="entry name" value="STATOR ELEMENT OF FLAGELLAR MOTOR COMPLEX"/>
    <property type="match status" value="1"/>
</dbReference>
<evidence type="ECO:0000313" key="7">
    <source>
        <dbReference type="EMBL" id="MDT9001653.1"/>
    </source>
</evidence>
<name>A0ABU3PGM2_9BURK</name>